<evidence type="ECO:0000313" key="2">
    <source>
        <dbReference type="Proteomes" id="UP001642464"/>
    </source>
</evidence>
<accession>A0ABP0SST5</accession>
<dbReference type="Proteomes" id="UP001642464">
    <property type="component" value="Unassembled WGS sequence"/>
</dbReference>
<organism evidence="1 2">
    <name type="scientific">Durusdinium trenchii</name>
    <dbReference type="NCBI Taxonomy" id="1381693"/>
    <lineage>
        <taxon>Eukaryota</taxon>
        <taxon>Sar</taxon>
        <taxon>Alveolata</taxon>
        <taxon>Dinophyceae</taxon>
        <taxon>Suessiales</taxon>
        <taxon>Symbiodiniaceae</taxon>
        <taxon>Durusdinium</taxon>
    </lineage>
</organism>
<dbReference type="EMBL" id="CAXAMM010044647">
    <property type="protein sequence ID" value="CAK9115496.1"/>
    <property type="molecule type" value="Genomic_DNA"/>
</dbReference>
<evidence type="ECO:0000313" key="1">
    <source>
        <dbReference type="EMBL" id="CAK9115496.1"/>
    </source>
</evidence>
<protein>
    <submittedName>
        <fullName evidence="1">Uncharacterized protein</fullName>
    </submittedName>
</protein>
<name>A0ABP0SST5_9DINO</name>
<feature type="non-terminal residue" evidence="1">
    <location>
        <position position="1"/>
    </location>
</feature>
<sequence>ITCAEACAGACSGTYILKELSEHLGFSTCTTSISEPDPVKRAWISRNFASRIGHHFKYVSEQRTGGYCLQHKQDCVCPVEEKRSWTLCDGYDNDGLLLQCWRK</sequence>
<keyword evidence="2" id="KW-1185">Reference proteome</keyword>
<gene>
    <name evidence="1" type="ORF">SCF082_LOCUS53451</name>
</gene>
<reference evidence="1 2" key="1">
    <citation type="submission" date="2024-02" db="EMBL/GenBank/DDBJ databases">
        <authorList>
            <person name="Chen Y."/>
            <person name="Shah S."/>
            <person name="Dougan E. K."/>
            <person name="Thang M."/>
            <person name="Chan C."/>
        </authorList>
    </citation>
    <scope>NUCLEOTIDE SEQUENCE [LARGE SCALE GENOMIC DNA]</scope>
</reference>
<proteinExistence type="predicted"/>
<comment type="caution">
    <text evidence="1">The sequence shown here is derived from an EMBL/GenBank/DDBJ whole genome shotgun (WGS) entry which is preliminary data.</text>
</comment>